<dbReference type="GO" id="GO:0006412">
    <property type="term" value="P:translation"/>
    <property type="evidence" value="ECO:0007669"/>
    <property type="project" value="TreeGrafter"/>
</dbReference>
<evidence type="ECO:0000256" key="6">
    <source>
        <dbReference type="ARBA" id="ARBA00023274"/>
    </source>
</evidence>
<evidence type="ECO:0000313" key="8">
    <source>
        <dbReference type="Proteomes" id="UP000030645"/>
    </source>
</evidence>
<protein>
    <submittedName>
        <fullName evidence="7">Uncharacterized protein</fullName>
    </submittedName>
</protein>
<dbReference type="GO" id="GO:0003735">
    <property type="term" value="F:structural constituent of ribosome"/>
    <property type="evidence" value="ECO:0007669"/>
    <property type="project" value="InterPro"/>
</dbReference>
<dbReference type="PANTHER" id="PTHR21338:SF0">
    <property type="entry name" value="LARGE RIBOSOMAL SUBUNIT PROTEIN ML41"/>
    <property type="match status" value="1"/>
</dbReference>
<keyword evidence="3" id="KW-0809">Transit peptide</keyword>
<comment type="similarity">
    <text evidence="2">Belongs to the mitochondrion-specific ribosomal protein mL41 family.</text>
</comment>
<keyword evidence="8" id="KW-1185">Reference proteome</keyword>
<reference evidence="8" key="1">
    <citation type="submission" date="2013-01" db="EMBL/GenBank/DDBJ databases">
        <title>Draft Genome Sequence of a Mulberry Tree, Morus notabilis C.K. Schneid.</title>
        <authorList>
            <person name="He N."/>
            <person name="Zhao S."/>
        </authorList>
    </citation>
    <scope>NUCLEOTIDE SEQUENCE</scope>
</reference>
<dbReference type="PANTHER" id="PTHR21338">
    <property type="entry name" value="MITOCHONDRIAL RIBOSOMAL PROTEIN L41"/>
    <property type="match status" value="1"/>
</dbReference>
<evidence type="ECO:0000256" key="4">
    <source>
        <dbReference type="ARBA" id="ARBA00022980"/>
    </source>
</evidence>
<evidence type="ECO:0000313" key="7">
    <source>
        <dbReference type="EMBL" id="EXC19719.1"/>
    </source>
</evidence>
<dbReference type="AlphaFoldDB" id="W9S009"/>
<name>W9S009_9ROSA</name>
<keyword evidence="6" id="KW-0687">Ribonucleoprotein</keyword>
<dbReference type="eggNOG" id="KOG4756">
    <property type="taxonomic scope" value="Eukaryota"/>
</dbReference>
<proteinExistence type="inferred from homology"/>
<organism evidence="7 8">
    <name type="scientific">Morus notabilis</name>
    <dbReference type="NCBI Taxonomy" id="981085"/>
    <lineage>
        <taxon>Eukaryota</taxon>
        <taxon>Viridiplantae</taxon>
        <taxon>Streptophyta</taxon>
        <taxon>Embryophyta</taxon>
        <taxon>Tracheophyta</taxon>
        <taxon>Spermatophyta</taxon>
        <taxon>Magnoliopsida</taxon>
        <taxon>eudicotyledons</taxon>
        <taxon>Gunneridae</taxon>
        <taxon>Pentapetalae</taxon>
        <taxon>rosids</taxon>
        <taxon>fabids</taxon>
        <taxon>Rosales</taxon>
        <taxon>Moraceae</taxon>
        <taxon>Moreae</taxon>
        <taxon>Morus</taxon>
    </lineage>
</organism>
<dbReference type="EMBL" id="KE345890">
    <property type="protein sequence ID" value="EXC19719.1"/>
    <property type="molecule type" value="Genomic_DNA"/>
</dbReference>
<keyword evidence="4" id="KW-0689">Ribosomal protein</keyword>
<dbReference type="Proteomes" id="UP000030645">
    <property type="component" value="Unassembled WGS sequence"/>
</dbReference>
<sequence>MLLHQNLNIFHMITNVISGGYVVVKEKLPNYVVPDLTDFKLRTHLIPLLLQLKPYVSQCPIEVKTAEAGGAAK</sequence>
<gene>
    <name evidence="7" type="ORF">L484_008344</name>
</gene>
<evidence type="ECO:0000256" key="1">
    <source>
        <dbReference type="ARBA" id="ARBA00004173"/>
    </source>
</evidence>
<evidence type="ECO:0000256" key="2">
    <source>
        <dbReference type="ARBA" id="ARBA00010152"/>
    </source>
</evidence>
<accession>W9S009</accession>
<evidence type="ECO:0000256" key="5">
    <source>
        <dbReference type="ARBA" id="ARBA00023128"/>
    </source>
</evidence>
<dbReference type="STRING" id="981085.W9S009"/>
<evidence type="ECO:0000256" key="3">
    <source>
        <dbReference type="ARBA" id="ARBA00022946"/>
    </source>
</evidence>
<keyword evidence="5" id="KW-0496">Mitochondrion</keyword>
<comment type="subcellular location">
    <subcellularLocation>
        <location evidence="1">Mitochondrion</location>
    </subcellularLocation>
</comment>
<dbReference type="GO" id="GO:0005762">
    <property type="term" value="C:mitochondrial large ribosomal subunit"/>
    <property type="evidence" value="ECO:0007669"/>
    <property type="project" value="InterPro"/>
</dbReference>
<dbReference type="InterPro" id="IPR019189">
    <property type="entry name" value="Ribosomal_mL41"/>
</dbReference>